<keyword evidence="5" id="KW-0539">Nucleus</keyword>
<sequence length="504" mass="57152">MKNVRIDLLPPDRQLAMRDCRVCIKRRIKCDRSTPHCRKCTIRGLDCPGFDFFHVRWAQGIASRGKLVGKVVPVLSQERSEIPQGHLTDNWNASAYSLSGGGDPISHPITETGLVRSQLSLALCDQLVNHFDSRVAALFTWVDSPDNPWRKIVLPLAQRFTCLRLSILHLAAAHLSATSAGDMSPIHQVNHHLRESTFRTLNQEIQREIDSRASKTPDHLSLTRILITAVGLCYAELLTPNSADWNLHLRACRTIMDRHGLRSGQDKPLDFITRFVIKEVGDIEVFGNVFSFSSLDIASTLPMTRSDFWTFSRLIHEVTALERQRYGLIENGRQPPHVNMSIWRAKLEQAYSRLSSFEVTSVLTQDETTQTCFRALIHAHYHASIIYTYQALAPPAETMEAVASSLPVLFDEIQRVTRGIRHAFSHDVFFPLFIAGTECWGERHRQETIGGLFLMLLSATGMWCNHRALAFLQDFWSSPESHGTGKWIQYARESANRIAPFLVF</sequence>
<accession>A0A319EQF2</accession>
<gene>
    <name evidence="7" type="ORF">BO78DRAFT_415401</name>
</gene>
<feature type="domain" description="Zn(2)-C6 fungal-type" evidence="6">
    <location>
        <begin position="19"/>
        <end position="47"/>
    </location>
</feature>
<dbReference type="Pfam" id="PF00172">
    <property type="entry name" value="Zn_clus"/>
    <property type="match status" value="1"/>
</dbReference>
<dbReference type="GO" id="GO:0045944">
    <property type="term" value="P:positive regulation of transcription by RNA polymerase II"/>
    <property type="evidence" value="ECO:0007669"/>
    <property type="project" value="TreeGrafter"/>
</dbReference>
<evidence type="ECO:0000313" key="8">
    <source>
        <dbReference type="Proteomes" id="UP000248423"/>
    </source>
</evidence>
<dbReference type="GO" id="GO:0008270">
    <property type="term" value="F:zinc ion binding"/>
    <property type="evidence" value="ECO:0007669"/>
    <property type="project" value="InterPro"/>
</dbReference>
<name>A0A319EQF2_ASPSB</name>
<evidence type="ECO:0000256" key="4">
    <source>
        <dbReference type="ARBA" id="ARBA00023163"/>
    </source>
</evidence>
<dbReference type="GO" id="GO:0000981">
    <property type="term" value="F:DNA-binding transcription factor activity, RNA polymerase II-specific"/>
    <property type="evidence" value="ECO:0007669"/>
    <property type="project" value="InterPro"/>
</dbReference>
<evidence type="ECO:0000256" key="3">
    <source>
        <dbReference type="ARBA" id="ARBA00023125"/>
    </source>
</evidence>
<dbReference type="CDD" id="cd00067">
    <property type="entry name" value="GAL4"/>
    <property type="match status" value="1"/>
</dbReference>
<proteinExistence type="predicted"/>
<dbReference type="PANTHER" id="PTHR37534:SF38">
    <property type="entry name" value="ZN(2)-C6 FUNGAL-TYPE DOMAIN-CONTAINING PROTEIN"/>
    <property type="match status" value="1"/>
</dbReference>
<dbReference type="EMBL" id="KZ826325">
    <property type="protein sequence ID" value="PYI09845.1"/>
    <property type="molecule type" value="Genomic_DNA"/>
</dbReference>
<dbReference type="GO" id="GO:0000976">
    <property type="term" value="F:transcription cis-regulatory region binding"/>
    <property type="evidence" value="ECO:0007669"/>
    <property type="project" value="TreeGrafter"/>
</dbReference>
<keyword evidence="3" id="KW-0238">DNA-binding</keyword>
<keyword evidence="4" id="KW-0804">Transcription</keyword>
<dbReference type="OrthoDB" id="3251668at2759"/>
<keyword evidence="2" id="KW-0805">Transcription regulation</keyword>
<dbReference type="VEuPathDB" id="FungiDB:BO78DRAFT_415401"/>
<protein>
    <recommendedName>
        <fullName evidence="6">Zn(2)-C6 fungal-type domain-containing protein</fullName>
    </recommendedName>
</protein>
<dbReference type="Pfam" id="PF11951">
    <property type="entry name" value="Fungal_trans_2"/>
    <property type="match status" value="2"/>
</dbReference>
<dbReference type="PROSITE" id="PS50048">
    <property type="entry name" value="ZN2_CY6_FUNGAL_2"/>
    <property type="match status" value="1"/>
</dbReference>
<dbReference type="Gene3D" id="4.10.240.10">
    <property type="entry name" value="Zn(2)-C6 fungal-type DNA-binding domain"/>
    <property type="match status" value="1"/>
</dbReference>
<dbReference type="InterPro" id="IPR036864">
    <property type="entry name" value="Zn2-C6_fun-type_DNA-bd_sf"/>
</dbReference>
<evidence type="ECO:0000259" key="6">
    <source>
        <dbReference type="PROSITE" id="PS50048"/>
    </source>
</evidence>
<evidence type="ECO:0000313" key="7">
    <source>
        <dbReference type="EMBL" id="PYI09845.1"/>
    </source>
</evidence>
<organism evidence="7 8">
    <name type="scientific">Aspergillus sclerotiicarbonarius (strain CBS 121057 / IBT 28362)</name>
    <dbReference type="NCBI Taxonomy" id="1448318"/>
    <lineage>
        <taxon>Eukaryota</taxon>
        <taxon>Fungi</taxon>
        <taxon>Dikarya</taxon>
        <taxon>Ascomycota</taxon>
        <taxon>Pezizomycotina</taxon>
        <taxon>Eurotiomycetes</taxon>
        <taxon>Eurotiomycetidae</taxon>
        <taxon>Eurotiales</taxon>
        <taxon>Aspergillaceae</taxon>
        <taxon>Aspergillus</taxon>
        <taxon>Aspergillus subgen. Circumdati</taxon>
    </lineage>
</organism>
<dbReference type="SUPFAM" id="SSF57701">
    <property type="entry name" value="Zn2/Cys6 DNA-binding domain"/>
    <property type="match status" value="1"/>
</dbReference>
<evidence type="ECO:0000256" key="1">
    <source>
        <dbReference type="ARBA" id="ARBA00004123"/>
    </source>
</evidence>
<comment type="subcellular location">
    <subcellularLocation>
        <location evidence="1">Nucleus</location>
    </subcellularLocation>
</comment>
<dbReference type="AlphaFoldDB" id="A0A319EQF2"/>
<dbReference type="GO" id="GO:0005634">
    <property type="term" value="C:nucleus"/>
    <property type="evidence" value="ECO:0007669"/>
    <property type="project" value="UniProtKB-SubCell"/>
</dbReference>
<keyword evidence="8" id="KW-1185">Reference proteome</keyword>
<reference evidence="7 8" key="1">
    <citation type="submission" date="2018-02" db="EMBL/GenBank/DDBJ databases">
        <title>The genomes of Aspergillus section Nigri reveals drivers in fungal speciation.</title>
        <authorList>
            <consortium name="DOE Joint Genome Institute"/>
            <person name="Vesth T.C."/>
            <person name="Nybo J."/>
            <person name="Theobald S."/>
            <person name="Brandl J."/>
            <person name="Frisvad J.C."/>
            <person name="Nielsen K.F."/>
            <person name="Lyhne E.K."/>
            <person name="Kogle M.E."/>
            <person name="Kuo A."/>
            <person name="Riley R."/>
            <person name="Clum A."/>
            <person name="Nolan M."/>
            <person name="Lipzen A."/>
            <person name="Salamov A."/>
            <person name="Henrissat B."/>
            <person name="Wiebenga A."/>
            <person name="De vries R.P."/>
            <person name="Grigoriev I.V."/>
            <person name="Mortensen U.H."/>
            <person name="Andersen M.R."/>
            <person name="Baker S.E."/>
        </authorList>
    </citation>
    <scope>NUCLEOTIDE SEQUENCE [LARGE SCALE GENOMIC DNA]</scope>
    <source>
        <strain evidence="7 8">CBS 121057</strain>
    </source>
</reference>
<dbReference type="InterPro" id="IPR001138">
    <property type="entry name" value="Zn2Cys6_DnaBD"/>
</dbReference>
<dbReference type="Proteomes" id="UP000248423">
    <property type="component" value="Unassembled WGS sequence"/>
</dbReference>
<dbReference type="PANTHER" id="PTHR37534">
    <property type="entry name" value="TRANSCRIPTIONAL ACTIVATOR PROTEIN UGA3"/>
    <property type="match status" value="1"/>
</dbReference>
<dbReference type="InterPro" id="IPR021858">
    <property type="entry name" value="Fun_TF"/>
</dbReference>
<evidence type="ECO:0000256" key="2">
    <source>
        <dbReference type="ARBA" id="ARBA00023015"/>
    </source>
</evidence>
<evidence type="ECO:0000256" key="5">
    <source>
        <dbReference type="ARBA" id="ARBA00023242"/>
    </source>
</evidence>